<gene>
    <name evidence="2" type="ORF">BGE01nite_10980</name>
</gene>
<dbReference type="Pfam" id="PF01797">
    <property type="entry name" value="Y1_Tnp"/>
    <property type="match status" value="1"/>
</dbReference>
<comment type="caution">
    <text evidence="2">The sequence shown here is derived from an EMBL/GenBank/DDBJ whole genome shotgun (WGS) entry which is preliminary data.</text>
</comment>
<dbReference type="GO" id="GO:0043565">
    <property type="term" value="F:sequence-specific DNA binding"/>
    <property type="evidence" value="ECO:0007669"/>
    <property type="project" value="TreeGrafter"/>
</dbReference>
<dbReference type="AlphaFoldDB" id="A0A512M4Z9"/>
<dbReference type="RefSeq" id="WP_146849269.1">
    <property type="nucleotide sequence ID" value="NZ_BKAG01000005.1"/>
</dbReference>
<dbReference type="InterPro" id="IPR036515">
    <property type="entry name" value="Transposase_17_sf"/>
</dbReference>
<dbReference type="EMBL" id="BKAG01000005">
    <property type="protein sequence ID" value="GEP41807.1"/>
    <property type="molecule type" value="Genomic_DNA"/>
</dbReference>
<proteinExistence type="predicted"/>
<dbReference type="Proteomes" id="UP000321577">
    <property type="component" value="Unassembled WGS sequence"/>
</dbReference>
<dbReference type="GO" id="GO:0006313">
    <property type="term" value="P:DNA transposition"/>
    <property type="evidence" value="ECO:0007669"/>
    <property type="project" value="InterPro"/>
</dbReference>
<evidence type="ECO:0000259" key="1">
    <source>
        <dbReference type="SMART" id="SM01321"/>
    </source>
</evidence>
<keyword evidence="3" id="KW-1185">Reference proteome</keyword>
<evidence type="ECO:0000313" key="2">
    <source>
        <dbReference type="EMBL" id="GEP41807.1"/>
    </source>
</evidence>
<protein>
    <recommendedName>
        <fullName evidence="1">Transposase IS200-like domain-containing protein</fullName>
    </recommendedName>
</protein>
<dbReference type="SUPFAM" id="SSF143422">
    <property type="entry name" value="Transposase IS200-like"/>
    <property type="match status" value="1"/>
</dbReference>
<dbReference type="OrthoDB" id="9794403at2"/>
<dbReference type="PANTHER" id="PTHR36966:SF1">
    <property type="entry name" value="REP-ASSOCIATED TYROSINE TRANSPOSASE"/>
    <property type="match status" value="1"/>
</dbReference>
<dbReference type="PANTHER" id="PTHR36966">
    <property type="entry name" value="REP-ASSOCIATED TYROSINE TRANSPOSASE"/>
    <property type="match status" value="1"/>
</dbReference>
<dbReference type="GO" id="GO:0004803">
    <property type="term" value="F:transposase activity"/>
    <property type="evidence" value="ECO:0007669"/>
    <property type="project" value="InterPro"/>
</dbReference>
<accession>A0A512M4Z9</accession>
<dbReference type="Gene3D" id="3.30.70.1290">
    <property type="entry name" value="Transposase IS200-like"/>
    <property type="match status" value="1"/>
</dbReference>
<sequence length="213" mass="25362">MNFIPFNPAERVEISHGLLPHWQQTGRTYFITWRTADSIPVKLWKQWQAERDDWLFTHKASLAELRTLSAELQREYHNRFSRRWQDHLDECHGECLLRQSAIRSTIESALRHFDGQRYDLGDFVLMPNHVHVLVTLHADIDVEKTCFSWKRFSGGKINELLGRSGEFWQPESFDHIIRTAVSLRRIQQYIEENPAKARLCPGEFTWHRPDSWH</sequence>
<dbReference type="SMART" id="SM01321">
    <property type="entry name" value="Y1_Tnp"/>
    <property type="match status" value="1"/>
</dbReference>
<evidence type="ECO:0000313" key="3">
    <source>
        <dbReference type="Proteomes" id="UP000321577"/>
    </source>
</evidence>
<reference evidence="2 3" key="1">
    <citation type="submission" date="2019-07" db="EMBL/GenBank/DDBJ databases">
        <title>Whole genome shotgun sequence of Brevifollis gellanilyticus NBRC 108608.</title>
        <authorList>
            <person name="Hosoyama A."/>
            <person name="Uohara A."/>
            <person name="Ohji S."/>
            <person name="Ichikawa N."/>
        </authorList>
    </citation>
    <scope>NUCLEOTIDE SEQUENCE [LARGE SCALE GENOMIC DNA]</scope>
    <source>
        <strain evidence="2 3">NBRC 108608</strain>
    </source>
</reference>
<dbReference type="InterPro" id="IPR052715">
    <property type="entry name" value="RAYT_transposase"/>
</dbReference>
<name>A0A512M4Z9_9BACT</name>
<feature type="domain" description="Transposase IS200-like" evidence="1">
    <location>
        <begin position="24"/>
        <end position="193"/>
    </location>
</feature>
<dbReference type="InterPro" id="IPR002686">
    <property type="entry name" value="Transposase_17"/>
</dbReference>
<organism evidence="2 3">
    <name type="scientific">Brevifollis gellanilyticus</name>
    <dbReference type="NCBI Taxonomy" id="748831"/>
    <lineage>
        <taxon>Bacteria</taxon>
        <taxon>Pseudomonadati</taxon>
        <taxon>Verrucomicrobiota</taxon>
        <taxon>Verrucomicrobiia</taxon>
        <taxon>Verrucomicrobiales</taxon>
        <taxon>Verrucomicrobiaceae</taxon>
    </lineage>
</organism>